<dbReference type="AlphaFoldDB" id="A0A0A8Y8C1"/>
<name>A0A0A8Y8C1_ARUDO</name>
<organism evidence="1">
    <name type="scientific">Arundo donax</name>
    <name type="common">Giant reed</name>
    <name type="synonym">Donax arundinaceus</name>
    <dbReference type="NCBI Taxonomy" id="35708"/>
    <lineage>
        <taxon>Eukaryota</taxon>
        <taxon>Viridiplantae</taxon>
        <taxon>Streptophyta</taxon>
        <taxon>Embryophyta</taxon>
        <taxon>Tracheophyta</taxon>
        <taxon>Spermatophyta</taxon>
        <taxon>Magnoliopsida</taxon>
        <taxon>Liliopsida</taxon>
        <taxon>Poales</taxon>
        <taxon>Poaceae</taxon>
        <taxon>PACMAD clade</taxon>
        <taxon>Arundinoideae</taxon>
        <taxon>Arundineae</taxon>
        <taxon>Arundo</taxon>
    </lineage>
</organism>
<dbReference type="EMBL" id="GBRH01276420">
    <property type="protein sequence ID" value="JAD21475.1"/>
    <property type="molecule type" value="Transcribed_RNA"/>
</dbReference>
<evidence type="ECO:0000313" key="1">
    <source>
        <dbReference type="EMBL" id="JAD21475.1"/>
    </source>
</evidence>
<reference evidence="1" key="2">
    <citation type="journal article" date="2015" name="Data Brief">
        <title>Shoot transcriptome of the giant reed, Arundo donax.</title>
        <authorList>
            <person name="Barrero R.A."/>
            <person name="Guerrero F.D."/>
            <person name="Moolhuijzen P."/>
            <person name="Goolsby J.A."/>
            <person name="Tidwell J."/>
            <person name="Bellgard S.E."/>
            <person name="Bellgard M.I."/>
        </authorList>
    </citation>
    <scope>NUCLEOTIDE SEQUENCE</scope>
    <source>
        <tissue evidence="1">Shoot tissue taken approximately 20 cm above the soil surface</tissue>
    </source>
</reference>
<protein>
    <submittedName>
        <fullName evidence="1">Uncharacterized protein</fullName>
    </submittedName>
</protein>
<accession>A0A0A8Y8C1</accession>
<sequence>MACRGASYGFESYLRSQYLPLWLTAFISDQHYAKFCSLAA</sequence>
<proteinExistence type="predicted"/>
<reference evidence="1" key="1">
    <citation type="submission" date="2014-09" db="EMBL/GenBank/DDBJ databases">
        <authorList>
            <person name="Magalhaes I.L.F."/>
            <person name="Oliveira U."/>
            <person name="Santos F.R."/>
            <person name="Vidigal T.H.D.A."/>
            <person name="Brescovit A.D."/>
            <person name="Santos A.J."/>
        </authorList>
    </citation>
    <scope>NUCLEOTIDE SEQUENCE</scope>
    <source>
        <tissue evidence="1">Shoot tissue taken approximately 20 cm above the soil surface</tissue>
    </source>
</reference>